<reference evidence="9" key="1">
    <citation type="submission" date="2021-04" db="EMBL/GenBank/DDBJ databases">
        <authorList>
            <consortium name="Molecular Ecology Group"/>
        </authorList>
    </citation>
    <scope>NUCLEOTIDE SEQUENCE</scope>
</reference>
<dbReference type="PROSITE" id="PS51144">
    <property type="entry name" value="ALPHA_CA_2"/>
    <property type="match status" value="1"/>
</dbReference>
<evidence type="ECO:0000313" key="10">
    <source>
        <dbReference type="Proteomes" id="UP000678393"/>
    </source>
</evidence>
<dbReference type="CDD" id="cd00326">
    <property type="entry name" value="alpha_CA"/>
    <property type="match status" value="1"/>
</dbReference>
<dbReference type="Proteomes" id="UP000678393">
    <property type="component" value="Unassembled WGS sequence"/>
</dbReference>
<protein>
    <recommendedName>
        <fullName evidence="2">carbonic anhydrase</fullName>
        <ecNumber evidence="2">4.2.1.1</ecNumber>
    </recommendedName>
</protein>
<keyword evidence="5" id="KW-0456">Lyase</keyword>
<dbReference type="GO" id="GO:0004089">
    <property type="term" value="F:carbonate dehydratase activity"/>
    <property type="evidence" value="ECO:0007669"/>
    <property type="project" value="UniProtKB-EC"/>
</dbReference>
<dbReference type="InterPro" id="IPR036398">
    <property type="entry name" value="CA_dom_sf"/>
</dbReference>
<dbReference type="EC" id="4.2.1.1" evidence="2"/>
<dbReference type="OrthoDB" id="429145at2759"/>
<gene>
    <name evidence="9" type="ORF">CUNI_LOCUS13785</name>
</gene>
<proteinExistence type="inferred from homology"/>
<dbReference type="GO" id="GO:0008270">
    <property type="term" value="F:zinc ion binding"/>
    <property type="evidence" value="ECO:0007669"/>
    <property type="project" value="InterPro"/>
</dbReference>
<feature type="region of interest" description="Disordered" evidence="7">
    <location>
        <begin position="130"/>
        <end position="149"/>
    </location>
</feature>
<feature type="domain" description="Alpha-carbonic anhydrase" evidence="8">
    <location>
        <begin position="1"/>
        <end position="137"/>
    </location>
</feature>
<evidence type="ECO:0000256" key="6">
    <source>
        <dbReference type="ARBA" id="ARBA00048348"/>
    </source>
</evidence>
<dbReference type="InterPro" id="IPR001148">
    <property type="entry name" value="CA_dom"/>
</dbReference>
<dbReference type="Pfam" id="PF00194">
    <property type="entry name" value="Carb_anhydrase"/>
    <property type="match status" value="1"/>
</dbReference>
<evidence type="ECO:0000259" key="8">
    <source>
        <dbReference type="PROSITE" id="PS51144"/>
    </source>
</evidence>
<keyword evidence="10" id="KW-1185">Reference proteome</keyword>
<comment type="caution">
    <text evidence="9">The sequence shown here is derived from an EMBL/GenBank/DDBJ whole genome shotgun (WGS) entry which is preliminary data.</text>
</comment>
<keyword evidence="3" id="KW-0479">Metal-binding</keyword>
<comment type="catalytic activity">
    <reaction evidence="6">
        <text>hydrogencarbonate + H(+) = CO2 + H2O</text>
        <dbReference type="Rhea" id="RHEA:10748"/>
        <dbReference type="ChEBI" id="CHEBI:15377"/>
        <dbReference type="ChEBI" id="CHEBI:15378"/>
        <dbReference type="ChEBI" id="CHEBI:16526"/>
        <dbReference type="ChEBI" id="CHEBI:17544"/>
        <dbReference type="EC" id="4.2.1.1"/>
    </reaction>
</comment>
<evidence type="ECO:0000313" key="9">
    <source>
        <dbReference type="EMBL" id="CAG5128227.1"/>
    </source>
</evidence>
<dbReference type="SUPFAM" id="SSF51069">
    <property type="entry name" value="Carbonic anhydrase"/>
    <property type="match status" value="1"/>
</dbReference>
<dbReference type="EMBL" id="CAJHNH020002985">
    <property type="protein sequence ID" value="CAG5128227.1"/>
    <property type="molecule type" value="Genomic_DNA"/>
</dbReference>
<dbReference type="SMART" id="SM01057">
    <property type="entry name" value="Carb_anhydrase"/>
    <property type="match status" value="1"/>
</dbReference>
<keyword evidence="4" id="KW-0862">Zinc</keyword>
<organism evidence="9 10">
    <name type="scientific">Candidula unifasciata</name>
    <dbReference type="NCBI Taxonomy" id="100452"/>
    <lineage>
        <taxon>Eukaryota</taxon>
        <taxon>Metazoa</taxon>
        <taxon>Spiralia</taxon>
        <taxon>Lophotrochozoa</taxon>
        <taxon>Mollusca</taxon>
        <taxon>Gastropoda</taxon>
        <taxon>Heterobranchia</taxon>
        <taxon>Euthyneura</taxon>
        <taxon>Panpulmonata</taxon>
        <taxon>Eupulmonata</taxon>
        <taxon>Stylommatophora</taxon>
        <taxon>Helicina</taxon>
        <taxon>Helicoidea</taxon>
        <taxon>Geomitridae</taxon>
        <taxon>Candidula</taxon>
    </lineage>
</organism>
<evidence type="ECO:0000256" key="1">
    <source>
        <dbReference type="ARBA" id="ARBA00010718"/>
    </source>
</evidence>
<dbReference type="InterPro" id="IPR023561">
    <property type="entry name" value="Carbonic_anhydrase_a-class"/>
</dbReference>
<name>A0A8S3ZFJ0_9EUPU</name>
<dbReference type="AlphaFoldDB" id="A0A8S3ZFJ0"/>
<comment type="similarity">
    <text evidence="1">Belongs to the alpha-carbonic anhydrase family.</text>
</comment>
<sequence>IHLVHRLVDCSGAVVVPNQLAVVGFFIRAGKHNQKYEQLLQHFDRIRYPGNGTNIPAFPLSDLLPKCRRFDYYRYQGSLTTPPCSENVIWSVGIKRITISKQQIQRFRSLMDLRGQPVVDNFRSVQDMNSRTVYTSNKRHGNGTVKATP</sequence>
<evidence type="ECO:0000256" key="7">
    <source>
        <dbReference type="SAM" id="MobiDB-lite"/>
    </source>
</evidence>
<feature type="non-terminal residue" evidence="9">
    <location>
        <position position="149"/>
    </location>
</feature>
<evidence type="ECO:0000256" key="5">
    <source>
        <dbReference type="ARBA" id="ARBA00023239"/>
    </source>
</evidence>
<evidence type="ECO:0000256" key="4">
    <source>
        <dbReference type="ARBA" id="ARBA00022833"/>
    </source>
</evidence>
<dbReference type="PANTHER" id="PTHR18952:SF265">
    <property type="entry name" value="CARBONIC ANHYDRASE"/>
    <property type="match status" value="1"/>
</dbReference>
<dbReference type="Gene3D" id="3.10.200.10">
    <property type="entry name" value="Alpha carbonic anhydrase"/>
    <property type="match status" value="1"/>
</dbReference>
<evidence type="ECO:0000256" key="3">
    <source>
        <dbReference type="ARBA" id="ARBA00022723"/>
    </source>
</evidence>
<evidence type="ECO:0000256" key="2">
    <source>
        <dbReference type="ARBA" id="ARBA00012925"/>
    </source>
</evidence>
<dbReference type="PANTHER" id="PTHR18952">
    <property type="entry name" value="CARBONIC ANHYDRASE"/>
    <property type="match status" value="1"/>
</dbReference>
<accession>A0A8S3ZFJ0</accession>